<gene>
    <name evidence="2" type="ORF">JMJ35_008859</name>
</gene>
<keyword evidence="3" id="KW-1185">Reference proteome</keyword>
<reference evidence="2" key="1">
    <citation type="submission" date="2023-03" db="EMBL/GenBank/DDBJ databases">
        <title>Complete genome of Cladonia borealis.</title>
        <authorList>
            <person name="Park H."/>
        </authorList>
    </citation>
    <scope>NUCLEOTIDE SEQUENCE</scope>
    <source>
        <strain evidence="2">ANT050790</strain>
    </source>
</reference>
<feature type="region of interest" description="Disordered" evidence="1">
    <location>
        <begin position="1243"/>
        <end position="1266"/>
    </location>
</feature>
<dbReference type="PANTHER" id="PTHR36167:SF3">
    <property type="entry name" value="C2H2 FINGER DOMAIN TRANSCRIPTION FACTOR (EUROFUNG)-RELATED"/>
    <property type="match status" value="1"/>
</dbReference>
<evidence type="ECO:0000313" key="2">
    <source>
        <dbReference type="EMBL" id="KAK0508583.1"/>
    </source>
</evidence>
<dbReference type="Pfam" id="PF13424">
    <property type="entry name" value="TPR_12"/>
    <property type="match status" value="1"/>
</dbReference>
<dbReference type="Proteomes" id="UP001166286">
    <property type="component" value="Unassembled WGS sequence"/>
</dbReference>
<evidence type="ECO:0000256" key="1">
    <source>
        <dbReference type="SAM" id="MobiDB-lite"/>
    </source>
</evidence>
<dbReference type="InterPro" id="IPR011990">
    <property type="entry name" value="TPR-like_helical_dom_sf"/>
</dbReference>
<dbReference type="InterPro" id="IPR039327">
    <property type="entry name" value="CON7-like"/>
</dbReference>
<feature type="region of interest" description="Disordered" evidence="1">
    <location>
        <begin position="317"/>
        <end position="336"/>
    </location>
</feature>
<feature type="compositionally biased region" description="Acidic residues" evidence="1">
    <location>
        <begin position="1243"/>
        <end position="1258"/>
    </location>
</feature>
<dbReference type="Gene3D" id="1.25.40.10">
    <property type="entry name" value="Tetratricopeptide repeat domain"/>
    <property type="match status" value="2"/>
</dbReference>
<feature type="compositionally biased region" description="Low complexity" evidence="1">
    <location>
        <begin position="274"/>
        <end position="288"/>
    </location>
</feature>
<organism evidence="2 3">
    <name type="scientific">Cladonia borealis</name>
    <dbReference type="NCBI Taxonomy" id="184061"/>
    <lineage>
        <taxon>Eukaryota</taxon>
        <taxon>Fungi</taxon>
        <taxon>Dikarya</taxon>
        <taxon>Ascomycota</taxon>
        <taxon>Pezizomycotina</taxon>
        <taxon>Lecanoromycetes</taxon>
        <taxon>OSLEUM clade</taxon>
        <taxon>Lecanoromycetidae</taxon>
        <taxon>Lecanorales</taxon>
        <taxon>Lecanorineae</taxon>
        <taxon>Cladoniaceae</taxon>
        <taxon>Cladonia</taxon>
    </lineage>
</organism>
<feature type="region of interest" description="Disordered" evidence="1">
    <location>
        <begin position="181"/>
        <end position="201"/>
    </location>
</feature>
<feature type="region of interest" description="Disordered" evidence="1">
    <location>
        <begin position="274"/>
        <end position="309"/>
    </location>
</feature>
<comment type="caution">
    <text evidence="2">The sequence shown here is derived from an EMBL/GenBank/DDBJ whole genome shotgun (WGS) entry which is preliminary data.</text>
</comment>
<protein>
    <recommendedName>
        <fullName evidence="4">Fungal N-terminal domain-containing protein</fullName>
    </recommendedName>
</protein>
<name>A0AA39QVP8_9LECA</name>
<accession>A0AA39QVP8</accession>
<evidence type="ECO:0000313" key="3">
    <source>
        <dbReference type="Proteomes" id="UP001166286"/>
    </source>
</evidence>
<dbReference type="GO" id="GO:0006355">
    <property type="term" value="P:regulation of DNA-templated transcription"/>
    <property type="evidence" value="ECO:0007669"/>
    <property type="project" value="InterPro"/>
</dbReference>
<dbReference type="SUPFAM" id="SSF48452">
    <property type="entry name" value="TPR-like"/>
    <property type="match status" value="2"/>
</dbReference>
<sequence>MAELGLGLAITSVVATTASLSKRLFGIYNSAKTAFQDANDIAVSIELCTAVLLELDNVLQMADGVYSEHAQTTVGQILDVCGKIFAQVEHLLSPLLPSESSEQAKVSLKGRLTWHFKKNDVSILIARLDSMKCTLHLMISVISLADRLKDDPNDLKSQEPLSPRIEIRLCSARDDVASTRTSLGTLSHAEEEAGRSDLSEGSQTAFQAAPLAPLLRNAVTSGDQWSSGLTSNASTRSSYILSARCRSVTGDESDDVEMLIDKWTTLSEIRSKGSRCTKSLSTTSTSQSNMPHASHEQRSRNQRQVPNKSMENVRLQRYKDAQKPSSHNAKIPSLETEEDVDVPVFNGRRQMSATGGIDVEAWLSGHILSQKDSGQEHSSVCATFSELDIADLSISETASTIETCSSLGSASDIRWVRKLIRTGKHLIQLKKHGEALSLFREAYARKGDLDDWGLCQLEFYLGITFANMHRYDIAEKLLEKALSTLIETEEDTKTVQIIEHLLCRVYSRQSKWDQASASYKFLWLKRKFFITNATSAALAKDLAWNTGREYAVVLIEAGKYEEAVDVLKAIRPVTRDRADIGQHHVSWALDLARAHRHLNQFSEARRILHSLECPKNSAFENQHLLVATVNHELAVVAFHDQKYEEAYGWAKAAAEARASESGRVHLGTIESYLYLAMAKRKLEELDDARSVLEDIKPVAITHLGYGHEYTIDIHLQLAEILECMEQYENAESVLGHAFAATHSDSSRKIDKNRDLLRLWEILGPLAVENAATVEDSSKRKAKLNQATAVYQALYDGQKEYLGQQSEICLKTGHEYGRLCMLQDFSIAECVLSEVWSNRKKVLGETDPATIDTGLSLSQMYFWERKSKAAFAIMGSMHDIRTTLSNNLPCAKTIELAELLALFHLSESTDMNTSRQAIVTLEKTVEARTQVYGMVTETYEFALRVAELSASCGNFAKSDEISTWLFKNVTNNAKQQDNPDSYNGSLDLAIRSGVTSSAMKFLLRERREGNRVLKDVVDYVASGCGRTSWEYLELAYLQAFLLFMQRDSRRSMTILRKVYNEGMQYKGSQHSQTQVASYCLGLGLIVDSVLCGDDIPLEVDTLDKHTSYEGDSLLAMTCMIMAKILIALRVTSLAIPLLDWSYRIQKRRCGPYSRGSLMALAIMRIVEAQKASRRTQPSSNEGTPNDPRIFMQHLWKQALRKITKIISMKIGKSVPLLTTILSHSLVTAKARESFQRDMGICFSEEEEEKEEEEEEEEQFFGDYLKMP</sequence>
<evidence type="ECO:0008006" key="4">
    <source>
        <dbReference type="Google" id="ProtNLM"/>
    </source>
</evidence>
<dbReference type="AlphaFoldDB" id="A0AA39QVP8"/>
<dbReference type="EMBL" id="JAFEKC020000020">
    <property type="protein sequence ID" value="KAK0508583.1"/>
    <property type="molecule type" value="Genomic_DNA"/>
</dbReference>
<feature type="compositionally biased region" description="Basic and acidic residues" evidence="1">
    <location>
        <begin position="188"/>
        <end position="198"/>
    </location>
</feature>
<proteinExistence type="predicted"/>
<dbReference type="PANTHER" id="PTHR36167">
    <property type="entry name" value="C2H2 FINGER DOMAIN TRANSCRIPTION FACTOR (EUROFUNG)-RELATED"/>
    <property type="match status" value="1"/>
</dbReference>